<dbReference type="PANTHER" id="PTHR30480">
    <property type="entry name" value="BETA-HEXOSAMINIDASE-RELATED"/>
    <property type="match status" value="1"/>
</dbReference>
<evidence type="ECO:0000256" key="4">
    <source>
        <dbReference type="SAM" id="MobiDB-lite"/>
    </source>
</evidence>
<feature type="region of interest" description="Disordered" evidence="4">
    <location>
        <begin position="324"/>
        <end position="352"/>
    </location>
</feature>
<evidence type="ECO:0000313" key="7">
    <source>
        <dbReference type="Proteomes" id="UP001056336"/>
    </source>
</evidence>
<dbReference type="InterPro" id="IPR017853">
    <property type="entry name" value="GH"/>
</dbReference>
<evidence type="ECO:0000259" key="5">
    <source>
        <dbReference type="Pfam" id="PF00933"/>
    </source>
</evidence>
<proteinExistence type="inferred from homology"/>
<keyword evidence="2" id="KW-0378">Hydrolase</keyword>
<reference evidence="6" key="2">
    <citation type="submission" date="2022-05" db="EMBL/GenBank/DDBJ databases">
        <authorList>
            <person name="Kim J.-S."/>
            <person name="Lee K."/>
            <person name="Suh M."/>
            <person name="Eom M."/>
            <person name="Kim J.-S."/>
            <person name="Kim D.-S."/>
            <person name="Ko S.-H."/>
            <person name="Shin Y."/>
            <person name="Lee J.-S."/>
        </authorList>
    </citation>
    <scope>NUCLEOTIDE SEQUENCE</scope>
    <source>
        <strain evidence="6">N237</strain>
    </source>
</reference>
<reference evidence="6" key="1">
    <citation type="journal article" date="2018" name="Int. J. Syst. Evol. Microbiol.">
        <title>Jatrophihabitans telluris sp. nov., isolated from sediment soil of lava forest wetlands and the emended description of the genus Jatrophihabitans.</title>
        <authorList>
            <person name="Lee K.C."/>
            <person name="Suh M.K."/>
            <person name="Eom M.K."/>
            <person name="Kim K.K."/>
            <person name="Kim J.S."/>
            <person name="Kim D.S."/>
            <person name="Ko S.H."/>
            <person name="Shin Y.K."/>
            <person name="Lee J.S."/>
        </authorList>
    </citation>
    <scope>NUCLEOTIDE SEQUENCE</scope>
    <source>
        <strain evidence="6">N237</strain>
    </source>
</reference>
<evidence type="ECO:0000256" key="3">
    <source>
        <dbReference type="ARBA" id="ARBA00023295"/>
    </source>
</evidence>
<accession>A0ABY4R0Q4</accession>
<dbReference type="InterPro" id="IPR001764">
    <property type="entry name" value="Glyco_hydro_3_N"/>
</dbReference>
<feature type="domain" description="Glycoside hydrolase family 3 N-terminal" evidence="5">
    <location>
        <begin position="35"/>
        <end position="325"/>
    </location>
</feature>
<comment type="similarity">
    <text evidence="1">Belongs to the glycosyl hydrolase 3 family.</text>
</comment>
<evidence type="ECO:0000313" key="6">
    <source>
        <dbReference type="EMBL" id="UQX89419.1"/>
    </source>
</evidence>
<dbReference type="RefSeq" id="WP_249773315.1">
    <property type="nucleotide sequence ID" value="NZ_CP097332.1"/>
</dbReference>
<dbReference type="EMBL" id="CP097332">
    <property type="protein sequence ID" value="UQX89419.1"/>
    <property type="molecule type" value="Genomic_DNA"/>
</dbReference>
<sequence length="508" mass="51834">MTIDPDIRRLTLSTLLLSFVGPVPPNWLLDALADGLGGVVLFGSNLGEGSAVARLTGTLRSAAGGRALVLAIDEEGGEVTRLDTGRGSASPGAGALGHLDEPATTEAVYAAIGQRMSEAGLTLDLAPVADVNSDPGNPVIGLRSFSADPHVAARHVAAAVRGLQSSGIAACLKHFPGHGATATDSHHEVAVLKRTRAELADTELVPFRAGIEAGARAVMTGHLLVPDLDADRLATVSPVITTDLLRGELGFDGTVFTDALEMRAVSANLGMVEGFVQALIAGADAVETGALDYPELVSALPAAAAAALDEGRLSEKRLADAAERTSHLASLTPPSLTPPSREPLSASGPGALAAEPDALADRCLQVLGTVPTLRRPLVIECRTPGGMASGELPWSLGRPLSALLSGTDTVEVTESSDVAAIARRAAGRDLVVLVRDVLGQPWQRRILALAGEPAAGFGGDQDRSRAVCVVDAGWPSQTFDAAALIRTRGVSPGLLAAAARLLAGGGAR</sequence>
<gene>
    <name evidence="6" type="ORF">M6D93_05290</name>
</gene>
<keyword evidence="7" id="KW-1185">Reference proteome</keyword>
<dbReference type="PANTHER" id="PTHR30480:SF16">
    <property type="entry name" value="GLYCOSIDE HYDROLASE FAMILY 3 DOMAIN PROTEIN"/>
    <property type="match status" value="1"/>
</dbReference>
<dbReference type="InterPro" id="IPR050226">
    <property type="entry name" value="NagZ_Beta-hexosaminidase"/>
</dbReference>
<protein>
    <recommendedName>
        <fullName evidence="5">Glycoside hydrolase family 3 N-terminal domain-containing protein</fullName>
    </recommendedName>
</protein>
<organism evidence="6 7">
    <name type="scientific">Jatrophihabitans telluris</name>
    <dbReference type="NCBI Taxonomy" id="2038343"/>
    <lineage>
        <taxon>Bacteria</taxon>
        <taxon>Bacillati</taxon>
        <taxon>Actinomycetota</taxon>
        <taxon>Actinomycetes</taxon>
        <taxon>Jatrophihabitantales</taxon>
        <taxon>Jatrophihabitantaceae</taxon>
        <taxon>Jatrophihabitans</taxon>
    </lineage>
</organism>
<evidence type="ECO:0000256" key="2">
    <source>
        <dbReference type="ARBA" id="ARBA00022801"/>
    </source>
</evidence>
<dbReference type="Proteomes" id="UP001056336">
    <property type="component" value="Chromosome"/>
</dbReference>
<name>A0ABY4R0Q4_9ACTN</name>
<dbReference type="InterPro" id="IPR036962">
    <property type="entry name" value="Glyco_hydro_3_N_sf"/>
</dbReference>
<keyword evidence="3" id="KW-0326">Glycosidase</keyword>
<dbReference type="SUPFAM" id="SSF51445">
    <property type="entry name" value="(Trans)glycosidases"/>
    <property type="match status" value="1"/>
</dbReference>
<dbReference type="Gene3D" id="3.20.20.300">
    <property type="entry name" value="Glycoside hydrolase, family 3, N-terminal domain"/>
    <property type="match status" value="1"/>
</dbReference>
<dbReference type="Pfam" id="PF00933">
    <property type="entry name" value="Glyco_hydro_3"/>
    <property type="match status" value="1"/>
</dbReference>
<evidence type="ECO:0000256" key="1">
    <source>
        <dbReference type="ARBA" id="ARBA00005336"/>
    </source>
</evidence>